<comment type="subcellular location">
    <subcellularLocation>
        <location evidence="1">Membrane</location>
        <topology evidence="1">Multi-pass membrane protein</topology>
    </subcellularLocation>
</comment>
<evidence type="ECO:0000256" key="6">
    <source>
        <dbReference type="ARBA" id="ARBA00023136"/>
    </source>
</evidence>
<dbReference type="EMBL" id="JAXOVC010000005">
    <property type="protein sequence ID" value="KAK4501557.1"/>
    <property type="molecule type" value="Genomic_DNA"/>
</dbReference>
<evidence type="ECO:0000256" key="3">
    <source>
        <dbReference type="ARBA" id="ARBA00022448"/>
    </source>
</evidence>
<feature type="transmembrane region" description="Helical" evidence="8">
    <location>
        <begin position="433"/>
        <end position="452"/>
    </location>
</feature>
<gene>
    <name evidence="10" type="ORF">PRZ48_007366</name>
</gene>
<dbReference type="Gene3D" id="1.20.1250.20">
    <property type="entry name" value="MFS general substrate transporter like domains"/>
    <property type="match status" value="1"/>
</dbReference>
<feature type="domain" description="Major facilitator superfamily (MFS) profile" evidence="9">
    <location>
        <begin position="12"/>
        <end position="458"/>
    </location>
</feature>
<evidence type="ECO:0000256" key="4">
    <source>
        <dbReference type="ARBA" id="ARBA00022692"/>
    </source>
</evidence>
<dbReference type="InterPro" id="IPR050360">
    <property type="entry name" value="MFS_Sugar_Transporters"/>
</dbReference>
<feature type="transmembrane region" description="Helical" evidence="8">
    <location>
        <begin position="108"/>
        <end position="131"/>
    </location>
</feature>
<dbReference type="PRINTS" id="PR00171">
    <property type="entry name" value="SUGRTRNSPORT"/>
</dbReference>
<reference evidence="10 11" key="1">
    <citation type="journal article" date="2023" name="G3 (Bethesda)">
        <title>A chromosome-level genome assembly of Zasmidium syzygii isolated from banana leaves.</title>
        <authorList>
            <person name="van Westerhoven A.C."/>
            <person name="Mehrabi R."/>
            <person name="Talebi R."/>
            <person name="Steentjes M.B.F."/>
            <person name="Corcolon B."/>
            <person name="Chong P.A."/>
            <person name="Kema G.H.J."/>
            <person name="Seidl M.F."/>
        </authorList>
    </citation>
    <scope>NUCLEOTIDE SEQUENCE [LARGE SCALE GENOMIC DNA]</scope>
    <source>
        <strain evidence="10 11">P124</strain>
    </source>
</reference>
<feature type="transmembrane region" description="Helical" evidence="8">
    <location>
        <begin position="405"/>
        <end position="427"/>
    </location>
</feature>
<feature type="transmembrane region" description="Helical" evidence="8">
    <location>
        <begin position="363"/>
        <end position="384"/>
    </location>
</feature>
<evidence type="ECO:0000313" key="11">
    <source>
        <dbReference type="Proteomes" id="UP001305779"/>
    </source>
</evidence>
<keyword evidence="3 7" id="KW-0813">Transport</keyword>
<feature type="transmembrane region" description="Helical" evidence="8">
    <location>
        <begin position="143"/>
        <end position="161"/>
    </location>
</feature>
<evidence type="ECO:0000313" key="10">
    <source>
        <dbReference type="EMBL" id="KAK4501557.1"/>
    </source>
</evidence>
<evidence type="ECO:0000256" key="5">
    <source>
        <dbReference type="ARBA" id="ARBA00022989"/>
    </source>
</evidence>
<keyword evidence="4 8" id="KW-0812">Transmembrane</keyword>
<accession>A0ABR0EJ51</accession>
<comment type="caution">
    <text evidence="10">The sequence shown here is derived from an EMBL/GenBank/DDBJ whole genome shotgun (WGS) entry which is preliminary data.</text>
</comment>
<protein>
    <recommendedName>
        <fullName evidence="9">Major facilitator superfamily (MFS) profile domain-containing protein</fullName>
    </recommendedName>
</protein>
<name>A0ABR0EJ51_ZASCE</name>
<dbReference type="PROSITE" id="PS50850">
    <property type="entry name" value="MFS"/>
    <property type="match status" value="1"/>
</dbReference>
<keyword evidence="11" id="KW-1185">Reference proteome</keyword>
<proteinExistence type="inferred from homology"/>
<evidence type="ECO:0000256" key="7">
    <source>
        <dbReference type="RuleBase" id="RU003346"/>
    </source>
</evidence>
<feature type="transmembrane region" description="Helical" evidence="8">
    <location>
        <begin position="305"/>
        <end position="324"/>
    </location>
</feature>
<dbReference type="InterPro" id="IPR036259">
    <property type="entry name" value="MFS_trans_sf"/>
</dbReference>
<sequence>MTRLGIFRAYYLGAVCCIGGFLFGYDSGIIGGVLTFHSFKNDFRYSKTDETTVTSLAVALQQLGGFVACFAIWPVTHRYGRKWALVLCSIIFCIGALIQTINTHSRPAFYIGRVVAGIGLGGSSVIVPMYSSEMSPAPLRGQIGSFYQLMFTLGIFTSYWVDYGVASDISNTKSSQWQIPIGLQILPAGLLALGTLTLKESTRWLASKHRYEKAFESLRWIRADDSEETHLEMDEIRAGVEYEAHAKEGFRMTELVDRHNFKRVLTAAAVFTAQQATGATAFAYFGPQFFKLLVGDSGTTDLLLTAIFGAVKFLACLVFVLFMADRFGRRQTLTVGALFMAACQIATAIVLKHNPVEKDAPVSSSGIATVALIYLFVIAYNFSWGPLPWPYVAEIFPARIREPGIGTGVASQWLFNFVFSLTTPYMIRDMGGWGTFLLWGLFDFLVAAYSWFGLTETRGKTLEEIAVPVDERRPGTGSTGVLIEEADGLDPKQPRVVMR</sequence>
<dbReference type="PROSITE" id="PS00217">
    <property type="entry name" value="SUGAR_TRANSPORT_2"/>
    <property type="match status" value="1"/>
</dbReference>
<feature type="transmembrane region" description="Helical" evidence="8">
    <location>
        <begin position="264"/>
        <end position="285"/>
    </location>
</feature>
<evidence type="ECO:0000256" key="8">
    <source>
        <dbReference type="SAM" id="Phobius"/>
    </source>
</evidence>
<dbReference type="InterPro" id="IPR003663">
    <property type="entry name" value="Sugar/inositol_transpt"/>
</dbReference>
<dbReference type="InterPro" id="IPR005828">
    <property type="entry name" value="MFS_sugar_transport-like"/>
</dbReference>
<feature type="transmembrane region" description="Helical" evidence="8">
    <location>
        <begin position="83"/>
        <end position="102"/>
    </location>
</feature>
<dbReference type="PANTHER" id="PTHR48022:SF25">
    <property type="entry name" value="QUINATE TRANSPORTER, PUTATIVE (AFU_ORTHOLOGUE AFUA_5G12950)-RELATED"/>
    <property type="match status" value="1"/>
</dbReference>
<dbReference type="InterPro" id="IPR020846">
    <property type="entry name" value="MFS_dom"/>
</dbReference>
<dbReference type="Pfam" id="PF00083">
    <property type="entry name" value="Sugar_tr"/>
    <property type="match status" value="1"/>
</dbReference>
<dbReference type="Proteomes" id="UP001305779">
    <property type="component" value="Unassembled WGS sequence"/>
</dbReference>
<evidence type="ECO:0000259" key="9">
    <source>
        <dbReference type="PROSITE" id="PS50850"/>
    </source>
</evidence>
<keyword evidence="5 8" id="KW-1133">Transmembrane helix</keyword>
<feature type="transmembrane region" description="Helical" evidence="8">
    <location>
        <begin position="12"/>
        <end position="36"/>
    </location>
</feature>
<feature type="transmembrane region" description="Helical" evidence="8">
    <location>
        <begin position="56"/>
        <end position="76"/>
    </location>
</feature>
<dbReference type="PROSITE" id="PS00216">
    <property type="entry name" value="SUGAR_TRANSPORT_1"/>
    <property type="match status" value="1"/>
</dbReference>
<keyword evidence="6 8" id="KW-0472">Membrane</keyword>
<dbReference type="SUPFAM" id="SSF103473">
    <property type="entry name" value="MFS general substrate transporter"/>
    <property type="match status" value="1"/>
</dbReference>
<organism evidence="10 11">
    <name type="scientific">Zasmidium cellare</name>
    <name type="common">Wine cellar mold</name>
    <name type="synonym">Racodium cellare</name>
    <dbReference type="NCBI Taxonomy" id="395010"/>
    <lineage>
        <taxon>Eukaryota</taxon>
        <taxon>Fungi</taxon>
        <taxon>Dikarya</taxon>
        <taxon>Ascomycota</taxon>
        <taxon>Pezizomycotina</taxon>
        <taxon>Dothideomycetes</taxon>
        <taxon>Dothideomycetidae</taxon>
        <taxon>Mycosphaerellales</taxon>
        <taxon>Mycosphaerellaceae</taxon>
        <taxon>Zasmidium</taxon>
    </lineage>
</organism>
<dbReference type="InterPro" id="IPR005829">
    <property type="entry name" value="Sugar_transporter_CS"/>
</dbReference>
<dbReference type="PANTHER" id="PTHR48022">
    <property type="entry name" value="PLASTIDIC GLUCOSE TRANSPORTER 4"/>
    <property type="match status" value="1"/>
</dbReference>
<comment type="similarity">
    <text evidence="2 7">Belongs to the major facilitator superfamily. Sugar transporter (TC 2.A.1.1) family.</text>
</comment>
<evidence type="ECO:0000256" key="1">
    <source>
        <dbReference type="ARBA" id="ARBA00004141"/>
    </source>
</evidence>
<evidence type="ECO:0000256" key="2">
    <source>
        <dbReference type="ARBA" id="ARBA00010992"/>
    </source>
</evidence>
<dbReference type="NCBIfam" id="TIGR00879">
    <property type="entry name" value="SP"/>
    <property type="match status" value="1"/>
</dbReference>
<feature type="transmembrane region" description="Helical" evidence="8">
    <location>
        <begin position="181"/>
        <end position="198"/>
    </location>
</feature>
<feature type="transmembrane region" description="Helical" evidence="8">
    <location>
        <begin position="333"/>
        <end position="351"/>
    </location>
</feature>